<evidence type="ECO:0000313" key="2">
    <source>
        <dbReference type="EMBL" id="HEN28275.1"/>
    </source>
</evidence>
<dbReference type="AlphaFoldDB" id="A0A7C2P7P2"/>
<comment type="caution">
    <text evidence="2">The sequence shown here is derived from an EMBL/GenBank/DDBJ whole genome shotgun (WGS) entry which is preliminary data.</text>
</comment>
<dbReference type="InterPro" id="IPR038468">
    <property type="entry name" value="MmpS_C"/>
</dbReference>
<protein>
    <submittedName>
        <fullName evidence="2">Uncharacterized protein</fullName>
    </submittedName>
</protein>
<feature type="chain" id="PRO_5027624081" evidence="1">
    <location>
        <begin position="19"/>
        <end position="109"/>
    </location>
</feature>
<organism evidence="2">
    <name type="scientific">candidate division WOR-3 bacterium</name>
    <dbReference type="NCBI Taxonomy" id="2052148"/>
    <lineage>
        <taxon>Bacteria</taxon>
        <taxon>Bacteria division WOR-3</taxon>
    </lineage>
</organism>
<dbReference type="EMBL" id="DSOL01000185">
    <property type="protein sequence ID" value="HEN28275.1"/>
    <property type="molecule type" value="Genomic_DNA"/>
</dbReference>
<feature type="signal peptide" evidence="1">
    <location>
        <begin position="1"/>
        <end position="18"/>
    </location>
</feature>
<accession>A0A7C2P7P2</accession>
<gene>
    <name evidence="2" type="ORF">ENQ77_06465</name>
</gene>
<reference evidence="2" key="1">
    <citation type="journal article" date="2020" name="mSystems">
        <title>Genome- and Community-Level Interaction Insights into Carbon Utilization and Element Cycling Functions of Hydrothermarchaeota in Hydrothermal Sediment.</title>
        <authorList>
            <person name="Zhou Z."/>
            <person name="Liu Y."/>
            <person name="Xu W."/>
            <person name="Pan J."/>
            <person name="Luo Z.H."/>
            <person name="Li M."/>
        </authorList>
    </citation>
    <scope>NUCLEOTIDE SEQUENCE [LARGE SCALE GENOMIC DNA]</scope>
    <source>
        <strain evidence="2">SpSt-34</strain>
    </source>
</reference>
<name>A0A7C2P7P2_UNCW3</name>
<sequence>MIRLYQALILLLSLLALSCEKDQLMVEYVVSGKASSAYIITFVSDSAGKTSVLFDAPLPWNYAFIADRGDTVYIGAWSSDSIKVQIFVDGDLKAEDWGDNTAEARCVVE</sequence>
<evidence type="ECO:0000256" key="1">
    <source>
        <dbReference type="SAM" id="SignalP"/>
    </source>
</evidence>
<dbReference type="Gene3D" id="2.60.40.2880">
    <property type="entry name" value="MmpS1-5, C-terminal soluble domain"/>
    <property type="match status" value="1"/>
</dbReference>
<keyword evidence="1" id="KW-0732">Signal</keyword>
<proteinExistence type="predicted"/>
<dbReference type="PROSITE" id="PS51257">
    <property type="entry name" value="PROKAR_LIPOPROTEIN"/>
    <property type="match status" value="1"/>
</dbReference>